<dbReference type="InterPro" id="IPR003680">
    <property type="entry name" value="Flavodoxin_fold"/>
</dbReference>
<comment type="caution">
    <text evidence="3">The sequence shown here is derived from an EMBL/GenBank/DDBJ whole genome shotgun (WGS) entry which is preliminary data.</text>
</comment>
<dbReference type="Proteomes" id="UP000286288">
    <property type="component" value="Unassembled WGS sequence"/>
</dbReference>
<dbReference type="PANTHER" id="PTHR47307:SF1">
    <property type="entry name" value="GLUTATHIONE-REGULATED POTASSIUM-EFFLUX SYSTEM ANCILLARY PROTEIN KEFG"/>
    <property type="match status" value="1"/>
</dbReference>
<dbReference type="GO" id="GO:0003955">
    <property type="term" value="F:NAD(P)H dehydrogenase (quinone) activity"/>
    <property type="evidence" value="ECO:0007669"/>
    <property type="project" value="TreeGrafter"/>
</dbReference>
<organism evidence="3 4">
    <name type="scientific">Enterococcus casseliflavus</name>
    <name type="common">Enterococcus flavescens</name>
    <dbReference type="NCBI Taxonomy" id="37734"/>
    <lineage>
        <taxon>Bacteria</taxon>
        <taxon>Bacillati</taxon>
        <taxon>Bacillota</taxon>
        <taxon>Bacilli</taxon>
        <taxon>Lactobacillales</taxon>
        <taxon>Enterococcaceae</taxon>
        <taxon>Enterococcus</taxon>
    </lineage>
</organism>
<evidence type="ECO:0000313" key="3">
    <source>
        <dbReference type="EMBL" id="RHK07747.1"/>
    </source>
</evidence>
<dbReference type="InterPro" id="IPR029039">
    <property type="entry name" value="Flavoprotein-like_sf"/>
</dbReference>
<gene>
    <name evidence="3" type="ORF">DW084_03575</name>
</gene>
<dbReference type="InterPro" id="IPR046980">
    <property type="entry name" value="KefG/KefF"/>
</dbReference>
<dbReference type="SUPFAM" id="SSF52218">
    <property type="entry name" value="Flavoproteins"/>
    <property type="match status" value="1"/>
</dbReference>
<accession>A0A415EWS7</accession>
<dbReference type="GO" id="GO:0010181">
    <property type="term" value="F:FMN binding"/>
    <property type="evidence" value="ECO:0007669"/>
    <property type="project" value="TreeGrafter"/>
</dbReference>
<evidence type="ECO:0000259" key="2">
    <source>
        <dbReference type="Pfam" id="PF02525"/>
    </source>
</evidence>
<sequence>MINLMIKTLVVASHPDFHNSLSQRFFSESAKLSNVTIHFLDDFSDFSVADEQALLQNCDRLVLQFPLYWYSVPAKMKAWIDKVWENCAPALMGKEISFAVSTGVAAKEFQLGGRENTTFNEILHPLVLMAKKHQMTVLPIVVLDQLMYKTEKEKRAFVIAYQQLLSMPAPFTFDQKQQWFAEKLAHLVSEKPQLAPLLSLLQENHETLTELEDALAELEVL</sequence>
<evidence type="ECO:0000313" key="4">
    <source>
        <dbReference type="Proteomes" id="UP000286288"/>
    </source>
</evidence>
<reference evidence="3 4" key="1">
    <citation type="submission" date="2018-08" db="EMBL/GenBank/DDBJ databases">
        <title>A genome reference for cultivated species of the human gut microbiota.</title>
        <authorList>
            <person name="Zou Y."/>
            <person name="Xue W."/>
            <person name="Luo G."/>
        </authorList>
    </citation>
    <scope>NUCLEOTIDE SEQUENCE [LARGE SCALE GENOMIC DNA]</scope>
    <source>
        <strain evidence="3 4">AF48-16</strain>
    </source>
</reference>
<dbReference type="GO" id="GO:0009055">
    <property type="term" value="F:electron transfer activity"/>
    <property type="evidence" value="ECO:0007669"/>
    <property type="project" value="TreeGrafter"/>
</dbReference>
<dbReference type="Pfam" id="PF02525">
    <property type="entry name" value="Flavodoxin_2"/>
    <property type="match status" value="1"/>
</dbReference>
<dbReference type="EMBL" id="QRMZ01000003">
    <property type="protein sequence ID" value="RHK07747.1"/>
    <property type="molecule type" value="Genomic_DNA"/>
</dbReference>
<feature type="domain" description="Flavodoxin-like fold" evidence="2">
    <location>
        <begin position="7"/>
        <end position="158"/>
    </location>
</feature>
<protein>
    <submittedName>
        <fullName evidence="3">Flavodoxin family protein</fullName>
    </submittedName>
</protein>
<dbReference type="PANTHER" id="PTHR47307">
    <property type="entry name" value="GLUTATHIONE-REGULATED POTASSIUM-EFFLUX SYSTEM ANCILLARY PROTEIN KEFG"/>
    <property type="match status" value="1"/>
</dbReference>
<evidence type="ECO:0000256" key="1">
    <source>
        <dbReference type="ARBA" id="ARBA00023002"/>
    </source>
</evidence>
<dbReference type="Gene3D" id="3.40.50.360">
    <property type="match status" value="1"/>
</dbReference>
<name>A0A415EWS7_ENTCA</name>
<dbReference type="AlphaFoldDB" id="A0A415EWS7"/>
<keyword evidence="1" id="KW-0560">Oxidoreductase</keyword>
<proteinExistence type="predicted"/>